<keyword evidence="2" id="KW-1185">Reference proteome</keyword>
<dbReference type="HOGENOM" id="CLU_004552_4_0_1"/>
<dbReference type="EMBL" id="KN837254">
    <property type="protein sequence ID" value="KIJ30801.1"/>
    <property type="molecule type" value="Genomic_DNA"/>
</dbReference>
<dbReference type="Proteomes" id="UP000054279">
    <property type="component" value="Unassembled WGS sequence"/>
</dbReference>
<dbReference type="AlphaFoldDB" id="A0A0C9UZJ1"/>
<gene>
    <name evidence="1" type="ORF">M422DRAFT_186667</name>
</gene>
<proteinExistence type="predicted"/>
<feature type="non-terminal residue" evidence="1">
    <location>
        <position position="1"/>
    </location>
</feature>
<sequence>YLQLRMHMRAVKMCIRKKLVEQKFERTYLEKAYQQQIVCDKDHQKTKKLFKQTFQTISTLVSCFNHLVQDLHNVKKRGGIPCGMDVPQRLNTQELYRLDVDDPIWIDVMEDDKEGQSPPRWLSDNAVRSRFQLCWSRIE</sequence>
<dbReference type="OrthoDB" id="3259165at2759"/>
<name>A0A0C9UZJ1_SPHS4</name>
<evidence type="ECO:0000313" key="1">
    <source>
        <dbReference type="EMBL" id="KIJ30801.1"/>
    </source>
</evidence>
<accession>A0A0C9UZJ1</accession>
<protein>
    <submittedName>
        <fullName evidence="1">Uncharacterized protein</fullName>
    </submittedName>
</protein>
<reference evidence="1 2" key="1">
    <citation type="submission" date="2014-06" db="EMBL/GenBank/DDBJ databases">
        <title>Evolutionary Origins and Diversification of the Mycorrhizal Mutualists.</title>
        <authorList>
            <consortium name="DOE Joint Genome Institute"/>
            <consortium name="Mycorrhizal Genomics Consortium"/>
            <person name="Kohler A."/>
            <person name="Kuo A."/>
            <person name="Nagy L.G."/>
            <person name="Floudas D."/>
            <person name="Copeland A."/>
            <person name="Barry K.W."/>
            <person name="Cichocki N."/>
            <person name="Veneault-Fourrey C."/>
            <person name="LaButti K."/>
            <person name="Lindquist E.A."/>
            <person name="Lipzen A."/>
            <person name="Lundell T."/>
            <person name="Morin E."/>
            <person name="Murat C."/>
            <person name="Riley R."/>
            <person name="Ohm R."/>
            <person name="Sun H."/>
            <person name="Tunlid A."/>
            <person name="Henrissat B."/>
            <person name="Grigoriev I.V."/>
            <person name="Hibbett D.S."/>
            <person name="Martin F."/>
        </authorList>
    </citation>
    <scope>NUCLEOTIDE SEQUENCE [LARGE SCALE GENOMIC DNA]</scope>
    <source>
        <strain evidence="1 2">SS14</strain>
    </source>
</reference>
<evidence type="ECO:0000313" key="2">
    <source>
        <dbReference type="Proteomes" id="UP000054279"/>
    </source>
</evidence>
<organism evidence="1 2">
    <name type="scientific">Sphaerobolus stellatus (strain SS14)</name>
    <dbReference type="NCBI Taxonomy" id="990650"/>
    <lineage>
        <taxon>Eukaryota</taxon>
        <taxon>Fungi</taxon>
        <taxon>Dikarya</taxon>
        <taxon>Basidiomycota</taxon>
        <taxon>Agaricomycotina</taxon>
        <taxon>Agaricomycetes</taxon>
        <taxon>Phallomycetidae</taxon>
        <taxon>Geastrales</taxon>
        <taxon>Sphaerobolaceae</taxon>
        <taxon>Sphaerobolus</taxon>
    </lineage>
</organism>